<keyword evidence="5" id="KW-0378">Hydrolase</keyword>
<dbReference type="PROSITE" id="PS50958">
    <property type="entry name" value="SMB_2"/>
    <property type="match status" value="1"/>
</dbReference>
<feature type="compositionally biased region" description="Basic and acidic residues" evidence="14">
    <location>
        <begin position="816"/>
        <end position="826"/>
    </location>
</feature>
<evidence type="ECO:0000256" key="13">
    <source>
        <dbReference type="PROSITE-ProRule" id="PRU00196"/>
    </source>
</evidence>
<evidence type="ECO:0000256" key="1">
    <source>
        <dbReference type="ARBA" id="ARBA00004167"/>
    </source>
</evidence>
<feature type="compositionally biased region" description="Basic residues" evidence="14">
    <location>
        <begin position="827"/>
        <end position="839"/>
    </location>
</feature>
<dbReference type="SMART" id="SM00202">
    <property type="entry name" value="SR"/>
    <property type="match status" value="1"/>
</dbReference>
<feature type="disulfide bond" evidence="12">
    <location>
        <begin position="586"/>
        <end position="601"/>
    </location>
</feature>
<feature type="compositionally biased region" description="Basic and acidic residues" evidence="14">
    <location>
        <begin position="840"/>
        <end position="853"/>
    </location>
</feature>
<dbReference type="InterPro" id="IPR001190">
    <property type="entry name" value="SRCR"/>
</dbReference>
<evidence type="ECO:0000256" key="8">
    <source>
        <dbReference type="ARBA" id="ARBA00023136"/>
    </source>
</evidence>
<dbReference type="PANTHER" id="PTHR22722:SF5">
    <property type="entry name" value="LOW-DENSITY LIPOPROTEIN RECEPTOR-RELATED PROTEIN 1B"/>
    <property type="match status" value="1"/>
</dbReference>
<dbReference type="SUPFAM" id="SSF56487">
    <property type="entry name" value="SRCR-like"/>
    <property type="match status" value="1"/>
</dbReference>
<feature type="disulfide bond" evidence="12">
    <location>
        <begin position="508"/>
        <end position="520"/>
    </location>
</feature>
<keyword evidence="7" id="KW-1133">Transmembrane helix</keyword>
<feature type="disulfide bond" evidence="12">
    <location>
        <begin position="440"/>
        <end position="452"/>
    </location>
</feature>
<feature type="disulfide bond" evidence="12">
    <location>
        <begin position="527"/>
        <end position="542"/>
    </location>
</feature>
<keyword evidence="11" id="KW-0325">Glycoprotein</keyword>
<proteinExistence type="predicted"/>
<evidence type="ECO:0000313" key="19">
    <source>
        <dbReference type="Proteomes" id="UP000007110"/>
    </source>
</evidence>
<feature type="signal peptide" evidence="15">
    <location>
        <begin position="1"/>
        <end position="26"/>
    </location>
</feature>
<feature type="disulfide bond" evidence="12">
    <location>
        <begin position="574"/>
        <end position="592"/>
    </location>
</feature>
<dbReference type="Gene3D" id="3.10.250.10">
    <property type="entry name" value="SRCR-like domain"/>
    <property type="match status" value="1"/>
</dbReference>
<evidence type="ECO:0000259" key="16">
    <source>
        <dbReference type="PROSITE" id="PS50287"/>
    </source>
</evidence>
<dbReference type="SUPFAM" id="SSF57424">
    <property type="entry name" value="LDL receptor-like module"/>
    <property type="match status" value="5"/>
</dbReference>
<keyword evidence="8" id="KW-0472">Membrane</keyword>
<feature type="disulfide bond" evidence="12">
    <location>
        <begin position="633"/>
        <end position="651"/>
    </location>
</feature>
<evidence type="ECO:0000256" key="5">
    <source>
        <dbReference type="ARBA" id="ARBA00022801"/>
    </source>
</evidence>
<dbReference type="PROSITE" id="PS50068">
    <property type="entry name" value="LDLRA_2"/>
    <property type="match status" value="5"/>
</dbReference>
<dbReference type="InterPro" id="IPR002172">
    <property type="entry name" value="LDrepeatLR_classA_rpt"/>
</dbReference>
<dbReference type="Proteomes" id="UP000007110">
    <property type="component" value="Unassembled WGS sequence"/>
</dbReference>
<evidence type="ECO:0000256" key="11">
    <source>
        <dbReference type="ARBA" id="ARBA00023180"/>
    </source>
</evidence>
<dbReference type="GO" id="GO:0006508">
    <property type="term" value="P:proteolysis"/>
    <property type="evidence" value="ECO:0007669"/>
    <property type="project" value="UniProtKB-KW"/>
</dbReference>
<evidence type="ECO:0000256" key="14">
    <source>
        <dbReference type="SAM" id="MobiDB-lite"/>
    </source>
</evidence>
<feature type="disulfide bond" evidence="12">
    <location>
        <begin position="692"/>
        <end position="710"/>
    </location>
</feature>
<sequence>MWTAQPVFWTSVLVTLGVALFQISDAQLEVRLVNGGNHLEGRVEVLSNGVWGTVCDDSFDDNDAQVFCRMLGLQGGVAHSYATFGQGSGQILLDDLYCTGSEDNIADCISRGLGSHNCGHHEDAGVTCEEEYSSDYSYEYSSFNDYPSEYWSEYSSFSYYPSEYWSDYSSFSDYPSEYWSDYSSFSDYPSEYWSDYSSFSDYPSEYWSEYSSFSYYPSEYWSDYSSFSDYPSEYWSDYSSFSDYPSEYWSEYSSFSYYPSEYWSEYSSFSDYPSEYWSDYSSFSDYPSEYWSEYSSFSDYPSEYWSDYSSFSDYPSEYWSEYSSFSDYPSEYWSDYSSFSDYPSEYWSEYSSFSDYPSEYWSDYSSFSDYPSEYWSEYSSFSDYPSEYWSDYSSFSDYPSEYWSEYSSFSDYPSEYWSDYSSFSYYPSEYWSEYSSFSGCSPDDFQCWDGSCIPGYWHCDNIPDCSNQEDEANCDDYNSYDSDFFSYSDYPPYSDFFSYSDYPSYSGCSPDDFQCWDGSCIPGYWYCDQIPDCSNHEDEAYCDSWNSESSYMGWTPEPYPWSSTDGCSPDDFQCWDGSCIPGYWYCDQIPDCSNQEDEAYCDSWNSESSYMGWTSEPYPWSSTDGCSPGDFQCWDGSCIPGYWYCDQIPDCSNQEDEAYCDSWNSESSYTGWTPEPYPWSSTDGCTPDEFQCWDGFCIPDYWRCDGMQDCTFNEDEDFCEDYGSSSDYWSEWQPESAEGTCQHIECSCTGSQCRSVDCYCDAACERFEDCCNDRQYYCSNSAMNSGLYYIQAIQEMPVNLRRRRAAEAKKRRARRSVSDKVSPEALRRHKDLAKRLRGRRAADKARRVRNAEA</sequence>
<dbReference type="FunFam" id="3.10.250.10:FF:000011">
    <property type="entry name" value="Scavenger receptor class A member 5"/>
    <property type="match status" value="1"/>
</dbReference>
<keyword evidence="15" id="KW-0732">Signal</keyword>
<comment type="caution">
    <text evidence="13">Lacks conserved residue(s) required for the propagation of feature annotation.</text>
</comment>
<dbReference type="GO" id="GO:0016020">
    <property type="term" value="C:membrane"/>
    <property type="evidence" value="ECO:0007669"/>
    <property type="project" value="UniProtKB-SubCell"/>
</dbReference>
<keyword evidence="3" id="KW-0812">Transmembrane</keyword>
<feature type="disulfide bond" evidence="12">
    <location>
        <begin position="645"/>
        <end position="660"/>
    </location>
</feature>
<feature type="disulfide bond" evidence="12">
    <location>
        <begin position="704"/>
        <end position="719"/>
    </location>
</feature>
<dbReference type="SMART" id="SM00192">
    <property type="entry name" value="LDLa"/>
    <property type="match status" value="5"/>
</dbReference>
<feature type="disulfide bond" evidence="12">
    <location>
        <begin position="515"/>
        <end position="533"/>
    </location>
</feature>
<protein>
    <submittedName>
        <fullName evidence="18">Uncharacterized protein</fullName>
    </submittedName>
</protein>
<dbReference type="InterPro" id="IPR001212">
    <property type="entry name" value="Somatomedin_B_dom"/>
</dbReference>
<keyword evidence="6" id="KW-0720">Serine protease</keyword>
<evidence type="ECO:0000256" key="7">
    <source>
        <dbReference type="ARBA" id="ARBA00022989"/>
    </source>
</evidence>
<evidence type="ECO:0000313" key="18">
    <source>
        <dbReference type="EnsemblMetazoa" id="XP_030848760"/>
    </source>
</evidence>
<evidence type="ECO:0000256" key="10">
    <source>
        <dbReference type="ARBA" id="ARBA00023170"/>
    </source>
</evidence>
<dbReference type="InterPro" id="IPR023415">
    <property type="entry name" value="LDLR_class-A_CS"/>
</dbReference>
<feature type="disulfide bond" evidence="12">
    <location>
        <begin position="459"/>
        <end position="474"/>
    </location>
</feature>
<evidence type="ECO:0000256" key="4">
    <source>
        <dbReference type="ARBA" id="ARBA00022737"/>
    </source>
</evidence>
<evidence type="ECO:0000259" key="17">
    <source>
        <dbReference type="PROSITE" id="PS50958"/>
    </source>
</evidence>
<evidence type="ECO:0000256" key="15">
    <source>
        <dbReference type="SAM" id="SignalP"/>
    </source>
</evidence>
<keyword evidence="19" id="KW-1185">Reference proteome</keyword>
<feature type="disulfide bond" evidence="13">
    <location>
        <begin position="98"/>
        <end position="108"/>
    </location>
</feature>
<comment type="subcellular location">
    <subcellularLocation>
        <location evidence="1">Membrane</location>
        <topology evidence="1">Single-pass membrane protein</topology>
    </subcellularLocation>
</comment>
<evidence type="ECO:0000256" key="3">
    <source>
        <dbReference type="ARBA" id="ARBA00022692"/>
    </source>
</evidence>
<keyword evidence="9 13" id="KW-1015">Disulfide bond</keyword>
<keyword evidence="4" id="KW-0677">Repeat</keyword>
<dbReference type="Pfam" id="PF00530">
    <property type="entry name" value="SRCR"/>
    <property type="match status" value="1"/>
</dbReference>
<dbReference type="PROSITE" id="PS50287">
    <property type="entry name" value="SRCR_2"/>
    <property type="match status" value="1"/>
</dbReference>
<feature type="region of interest" description="Disordered" evidence="14">
    <location>
        <begin position="807"/>
        <end position="853"/>
    </location>
</feature>
<dbReference type="PANTHER" id="PTHR22722">
    <property type="entry name" value="LOW-DENSITY LIPOPROTEIN RECEPTOR-RELATED PROTEIN 2-RELATED"/>
    <property type="match status" value="1"/>
</dbReference>
<feature type="domain" description="SRCR" evidence="16">
    <location>
        <begin position="30"/>
        <end position="129"/>
    </location>
</feature>
<evidence type="ECO:0000256" key="6">
    <source>
        <dbReference type="ARBA" id="ARBA00022825"/>
    </source>
</evidence>
<evidence type="ECO:0000256" key="9">
    <source>
        <dbReference type="ARBA" id="ARBA00023157"/>
    </source>
</evidence>
<keyword evidence="2" id="KW-0645">Protease</keyword>
<accession>A0A7M7PDJ0</accession>
<dbReference type="PRINTS" id="PR00261">
    <property type="entry name" value="LDLRECEPTOR"/>
</dbReference>
<dbReference type="PRINTS" id="PR00258">
    <property type="entry name" value="SPERACTRCPTR"/>
</dbReference>
<reference evidence="19" key="1">
    <citation type="submission" date="2015-02" db="EMBL/GenBank/DDBJ databases">
        <title>Genome sequencing for Strongylocentrotus purpuratus.</title>
        <authorList>
            <person name="Murali S."/>
            <person name="Liu Y."/>
            <person name="Vee V."/>
            <person name="English A."/>
            <person name="Wang M."/>
            <person name="Skinner E."/>
            <person name="Han Y."/>
            <person name="Muzny D.M."/>
            <person name="Worley K.C."/>
            <person name="Gibbs R.A."/>
        </authorList>
    </citation>
    <scope>NUCLEOTIDE SEQUENCE</scope>
</reference>
<dbReference type="InterPro" id="IPR051221">
    <property type="entry name" value="LDLR-related"/>
</dbReference>
<keyword evidence="10" id="KW-0675">Receptor</keyword>
<dbReference type="RefSeq" id="XP_030848760.1">
    <property type="nucleotide sequence ID" value="XM_030992900.1"/>
</dbReference>
<feature type="chain" id="PRO_5029880655" evidence="15">
    <location>
        <begin position="27"/>
        <end position="853"/>
    </location>
</feature>
<dbReference type="InterPro" id="IPR036055">
    <property type="entry name" value="LDL_receptor-like_sf"/>
</dbReference>
<dbReference type="CDD" id="cd00112">
    <property type="entry name" value="LDLa"/>
    <property type="match status" value="5"/>
</dbReference>
<feature type="domain" description="SMB" evidence="17">
    <location>
        <begin position="737"/>
        <end position="782"/>
    </location>
</feature>
<dbReference type="GeneID" id="105442945"/>
<evidence type="ECO:0000256" key="2">
    <source>
        <dbReference type="ARBA" id="ARBA00022670"/>
    </source>
</evidence>
<dbReference type="Pfam" id="PF00057">
    <property type="entry name" value="Ldl_recept_a"/>
    <property type="match status" value="5"/>
</dbReference>
<dbReference type="Gene3D" id="4.10.400.10">
    <property type="entry name" value="Low-density Lipoprotein Receptor"/>
    <property type="match status" value="5"/>
</dbReference>
<dbReference type="PROSITE" id="PS00420">
    <property type="entry name" value="SRCR_1"/>
    <property type="match status" value="1"/>
</dbReference>
<name>A0A7M7PDJ0_STRPU</name>
<feature type="disulfide bond" evidence="12">
    <location>
        <begin position="685"/>
        <end position="697"/>
    </location>
</feature>
<dbReference type="EnsemblMetazoa" id="XM_030992900">
    <property type="protein sequence ID" value="XP_030848760"/>
    <property type="gene ID" value="LOC105442945"/>
</dbReference>
<feature type="disulfide bond" evidence="12">
    <location>
        <begin position="447"/>
        <end position="465"/>
    </location>
</feature>
<evidence type="ECO:0000256" key="12">
    <source>
        <dbReference type="PROSITE-ProRule" id="PRU00124"/>
    </source>
</evidence>
<feature type="disulfide bond" evidence="12">
    <location>
        <begin position="626"/>
        <end position="638"/>
    </location>
</feature>
<organism evidence="18 19">
    <name type="scientific">Strongylocentrotus purpuratus</name>
    <name type="common">Purple sea urchin</name>
    <dbReference type="NCBI Taxonomy" id="7668"/>
    <lineage>
        <taxon>Eukaryota</taxon>
        <taxon>Metazoa</taxon>
        <taxon>Echinodermata</taxon>
        <taxon>Eleutherozoa</taxon>
        <taxon>Echinozoa</taxon>
        <taxon>Echinoidea</taxon>
        <taxon>Euechinoidea</taxon>
        <taxon>Echinacea</taxon>
        <taxon>Camarodonta</taxon>
        <taxon>Echinidea</taxon>
        <taxon>Strongylocentrotidae</taxon>
        <taxon>Strongylocentrotus</taxon>
    </lineage>
</organism>
<dbReference type="PROSITE" id="PS01209">
    <property type="entry name" value="LDLRA_1"/>
    <property type="match status" value="3"/>
</dbReference>
<dbReference type="GO" id="GO:0008236">
    <property type="term" value="F:serine-type peptidase activity"/>
    <property type="evidence" value="ECO:0007669"/>
    <property type="project" value="UniProtKB-KW"/>
</dbReference>
<reference evidence="18" key="2">
    <citation type="submission" date="2021-01" db="UniProtKB">
        <authorList>
            <consortium name="EnsemblMetazoa"/>
        </authorList>
    </citation>
    <scope>IDENTIFICATION</scope>
</reference>
<dbReference type="AlphaFoldDB" id="A0A7M7PDJ0"/>
<feature type="disulfide bond" evidence="12">
    <location>
        <begin position="567"/>
        <end position="579"/>
    </location>
</feature>
<dbReference type="InterPro" id="IPR036772">
    <property type="entry name" value="SRCR-like_dom_sf"/>
</dbReference>